<accession>A0A329M2L1</accession>
<dbReference type="Proteomes" id="UP000250369">
    <property type="component" value="Unassembled WGS sequence"/>
</dbReference>
<sequence>MIDIHSHILPCVDDGSQSLEESLAMARAAVDDGIRQIIATPHHANGRYDNPAGGVVKSVASLNEELRREGIELEVLTGQEIRVYGNLVEDWLGQLLLPLHRSSYLLIELPTGDVPKHLPDLIHELRVMQLIPIIAHPERNQVLLNNPKRLQELVELGALGQVTSHSLNGVFGKKIQEVSLQMCKSNLIHFVASDAHNLTSRSFGLTNAYHVIEGKIGKDMADYFKRNAQAIVEGSRIEAKPLVKATKKRFFFW</sequence>
<dbReference type="Pfam" id="PF19567">
    <property type="entry name" value="CpsB_CapC"/>
    <property type="match status" value="1"/>
</dbReference>
<dbReference type="GO" id="GO:0030145">
    <property type="term" value="F:manganese ion binding"/>
    <property type="evidence" value="ECO:0007669"/>
    <property type="project" value="UniProtKB-UniRule"/>
</dbReference>
<gene>
    <name evidence="6" type="ORF">DQG23_32580</name>
</gene>
<comment type="caution">
    <text evidence="6">The sequence shown here is derived from an EMBL/GenBank/DDBJ whole genome shotgun (WGS) entry which is preliminary data.</text>
</comment>
<evidence type="ECO:0000256" key="3">
    <source>
        <dbReference type="ARBA" id="ARBA00022912"/>
    </source>
</evidence>
<dbReference type="SUPFAM" id="SSF89550">
    <property type="entry name" value="PHP domain-like"/>
    <property type="match status" value="1"/>
</dbReference>
<dbReference type="PIRSF" id="PIRSF016557">
    <property type="entry name" value="Caps_synth_CpsB"/>
    <property type="match status" value="1"/>
</dbReference>
<evidence type="ECO:0000256" key="5">
    <source>
        <dbReference type="PIRNR" id="PIRNR016557"/>
    </source>
</evidence>
<evidence type="ECO:0000256" key="4">
    <source>
        <dbReference type="ARBA" id="ARBA00051722"/>
    </source>
</evidence>
<comment type="catalytic activity">
    <reaction evidence="4 5">
        <text>O-phospho-L-tyrosyl-[protein] + H2O = L-tyrosyl-[protein] + phosphate</text>
        <dbReference type="Rhea" id="RHEA:10684"/>
        <dbReference type="Rhea" id="RHEA-COMP:10136"/>
        <dbReference type="Rhea" id="RHEA-COMP:20101"/>
        <dbReference type="ChEBI" id="CHEBI:15377"/>
        <dbReference type="ChEBI" id="CHEBI:43474"/>
        <dbReference type="ChEBI" id="CHEBI:46858"/>
        <dbReference type="ChEBI" id="CHEBI:61978"/>
        <dbReference type="EC" id="3.1.3.48"/>
    </reaction>
</comment>
<keyword evidence="2 5" id="KW-0378">Hydrolase</keyword>
<dbReference type="EC" id="3.1.3.48" evidence="5"/>
<dbReference type="PANTHER" id="PTHR39181:SF1">
    <property type="entry name" value="TYROSINE-PROTEIN PHOSPHATASE YWQE"/>
    <property type="match status" value="1"/>
</dbReference>
<dbReference type="Gene3D" id="3.20.20.140">
    <property type="entry name" value="Metal-dependent hydrolases"/>
    <property type="match status" value="1"/>
</dbReference>
<keyword evidence="7" id="KW-1185">Reference proteome</keyword>
<dbReference type="AlphaFoldDB" id="A0A329M2L1"/>
<dbReference type="InterPro" id="IPR016667">
    <property type="entry name" value="Caps_polysacc_synth_CpsB/CapC"/>
</dbReference>
<dbReference type="GO" id="GO:0004725">
    <property type="term" value="F:protein tyrosine phosphatase activity"/>
    <property type="evidence" value="ECO:0007669"/>
    <property type="project" value="UniProtKB-UniRule"/>
</dbReference>
<organism evidence="6 7">
    <name type="scientific">Paenibacillus contaminans</name>
    <dbReference type="NCBI Taxonomy" id="450362"/>
    <lineage>
        <taxon>Bacteria</taxon>
        <taxon>Bacillati</taxon>
        <taxon>Bacillota</taxon>
        <taxon>Bacilli</taxon>
        <taxon>Bacillales</taxon>
        <taxon>Paenibacillaceae</taxon>
        <taxon>Paenibacillus</taxon>
    </lineage>
</organism>
<keyword evidence="3 5" id="KW-0904">Protein phosphatase</keyword>
<evidence type="ECO:0000256" key="2">
    <source>
        <dbReference type="ARBA" id="ARBA00022801"/>
    </source>
</evidence>
<reference evidence="6 7" key="1">
    <citation type="journal article" date="2009" name="Int. J. Syst. Evol. Microbiol.">
        <title>Paenibacillus contaminans sp. nov., isolated from a contaminated laboratory plate.</title>
        <authorList>
            <person name="Chou J.H."/>
            <person name="Lee J.H."/>
            <person name="Lin M.C."/>
            <person name="Chang P.S."/>
            <person name="Arun A.B."/>
            <person name="Young C.C."/>
            <person name="Chen W.M."/>
        </authorList>
    </citation>
    <scope>NUCLEOTIDE SEQUENCE [LARGE SCALE GENOMIC DNA]</scope>
    <source>
        <strain evidence="6 7">CKOBP-6</strain>
    </source>
</reference>
<name>A0A329M2L1_9BACL</name>
<proteinExistence type="inferred from homology"/>
<evidence type="ECO:0000313" key="7">
    <source>
        <dbReference type="Proteomes" id="UP000250369"/>
    </source>
</evidence>
<dbReference type="EMBL" id="QMFB01000028">
    <property type="protein sequence ID" value="RAV13822.1"/>
    <property type="molecule type" value="Genomic_DNA"/>
</dbReference>
<dbReference type="PANTHER" id="PTHR39181">
    <property type="entry name" value="TYROSINE-PROTEIN PHOSPHATASE YWQE"/>
    <property type="match status" value="1"/>
</dbReference>
<dbReference type="OrthoDB" id="9788539at2"/>
<evidence type="ECO:0000313" key="6">
    <source>
        <dbReference type="EMBL" id="RAV13822.1"/>
    </source>
</evidence>
<protein>
    <recommendedName>
        <fullName evidence="5">Tyrosine-protein phosphatase</fullName>
        <ecNumber evidence="5">3.1.3.48</ecNumber>
    </recommendedName>
</protein>
<dbReference type="InterPro" id="IPR016195">
    <property type="entry name" value="Pol/histidinol_Pase-like"/>
</dbReference>
<comment type="similarity">
    <text evidence="1 5">Belongs to the metallo-dependent hydrolases superfamily. CpsB/CapC family.</text>
</comment>
<evidence type="ECO:0000256" key="1">
    <source>
        <dbReference type="ARBA" id="ARBA00005750"/>
    </source>
</evidence>
<dbReference type="RefSeq" id="WP_113035213.1">
    <property type="nucleotide sequence ID" value="NZ_QMFB01000028.1"/>
</dbReference>